<gene>
    <name evidence="1" type="ORF">PoB_000654600</name>
</gene>
<evidence type="ECO:0000313" key="1">
    <source>
        <dbReference type="EMBL" id="GFN80040.1"/>
    </source>
</evidence>
<evidence type="ECO:0000313" key="2">
    <source>
        <dbReference type="Proteomes" id="UP000735302"/>
    </source>
</evidence>
<protein>
    <submittedName>
        <fullName evidence="1">Uncharacterized protein</fullName>
    </submittedName>
</protein>
<dbReference type="EMBL" id="BLXT01000774">
    <property type="protein sequence ID" value="GFN80040.1"/>
    <property type="molecule type" value="Genomic_DNA"/>
</dbReference>
<proteinExistence type="predicted"/>
<name>A0AAV3Y9Z7_9GAST</name>
<comment type="caution">
    <text evidence="1">The sequence shown here is derived from an EMBL/GenBank/DDBJ whole genome shotgun (WGS) entry which is preliminary data.</text>
</comment>
<keyword evidence="2" id="KW-1185">Reference proteome</keyword>
<dbReference type="Proteomes" id="UP000735302">
    <property type="component" value="Unassembled WGS sequence"/>
</dbReference>
<sequence length="87" mass="10007">MSAEFPSLTNSSKPEVPFVLTPAIKEEMMNDFNKHELSRQRRAHIALNSLSFVTSTTTLEKWIDERMGVVPFELCPKKLREEIDAKL</sequence>
<organism evidence="1 2">
    <name type="scientific">Plakobranchus ocellatus</name>
    <dbReference type="NCBI Taxonomy" id="259542"/>
    <lineage>
        <taxon>Eukaryota</taxon>
        <taxon>Metazoa</taxon>
        <taxon>Spiralia</taxon>
        <taxon>Lophotrochozoa</taxon>
        <taxon>Mollusca</taxon>
        <taxon>Gastropoda</taxon>
        <taxon>Heterobranchia</taxon>
        <taxon>Euthyneura</taxon>
        <taxon>Panpulmonata</taxon>
        <taxon>Sacoglossa</taxon>
        <taxon>Placobranchoidea</taxon>
        <taxon>Plakobranchidae</taxon>
        <taxon>Plakobranchus</taxon>
    </lineage>
</organism>
<dbReference type="AlphaFoldDB" id="A0AAV3Y9Z7"/>
<accession>A0AAV3Y9Z7</accession>
<reference evidence="1 2" key="1">
    <citation type="journal article" date="2021" name="Elife">
        <title>Chloroplast acquisition without the gene transfer in kleptoplastic sea slugs, Plakobranchus ocellatus.</title>
        <authorList>
            <person name="Maeda T."/>
            <person name="Takahashi S."/>
            <person name="Yoshida T."/>
            <person name="Shimamura S."/>
            <person name="Takaki Y."/>
            <person name="Nagai Y."/>
            <person name="Toyoda A."/>
            <person name="Suzuki Y."/>
            <person name="Arimoto A."/>
            <person name="Ishii H."/>
            <person name="Satoh N."/>
            <person name="Nishiyama T."/>
            <person name="Hasebe M."/>
            <person name="Maruyama T."/>
            <person name="Minagawa J."/>
            <person name="Obokata J."/>
            <person name="Shigenobu S."/>
        </authorList>
    </citation>
    <scope>NUCLEOTIDE SEQUENCE [LARGE SCALE GENOMIC DNA]</scope>
</reference>